<evidence type="ECO:0000313" key="2">
    <source>
        <dbReference type="Proteomes" id="UP000000238"/>
    </source>
</evidence>
<evidence type="ECO:0000313" key="1">
    <source>
        <dbReference type="EMBL" id="ABC29083.1"/>
    </source>
</evidence>
<protein>
    <submittedName>
        <fullName evidence="1">Uncharacterized protein</fullName>
    </submittedName>
</protein>
<gene>
    <name evidence="1" type="ordered locus">HCH_02257</name>
</gene>
<dbReference type="AlphaFoldDB" id="Q2SJU1"/>
<dbReference type="KEGG" id="hch:HCH_02257"/>
<dbReference type="HOGENOM" id="CLU_2000703_0_0_6"/>
<dbReference type="Proteomes" id="UP000000238">
    <property type="component" value="Chromosome"/>
</dbReference>
<reference evidence="1 2" key="1">
    <citation type="journal article" date="2005" name="Nucleic Acids Res.">
        <title>Genomic blueprint of Hahella chejuensis, a marine microbe producing an algicidal agent.</title>
        <authorList>
            <person name="Jeong H."/>
            <person name="Yim J.H."/>
            <person name="Lee C."/>
            <person name="Choi S.-H."/>
            <person name="Park Y.K."/>
            <person name="Yoon S.H."/>
            <person name="Hur C.-G."/>
            <person name="Kang H.-Y."/>
            <person name="Kim D."/>
            <person name="Lee H.H."/>
            <person name="Park K.H."/>
            <person name="Park S.-H."/>
            <person name="Park H.-S."/>
            <person name="Lee H.K."/>
            <person name="Oh T.K."/>
            <person name="Kim J.F."/>
        </authorList>
    </citation>
    <scope>NUCLEOTIDE SEQUENCE [LARGE SCALE GENOMIC DNA]</scope>
    <source>
        <strain evidence="1 2">KCTC 2396</strain>
    </source>
</reference>
<proteinExistence type="predicted"/>
<name>Q2SJU1_HAHCH</name>
<keyword evidence="2" id="KW-1185">Reference proteome</keyword>
<dbReference type="EMBL" id="CP000155">
    <property type="protein sequence ID" value="ABC29083.1"/>
    <property type="molecule type" value="Genomic_DNA"/>
</dbReference>
<accession>Q2SJU1</accession>
<sequence>MVDMKYKNIKGMLHNLYHSFMESLHHLTCGEGRAIDELCNLLDRSEHDLISFDFHNGVSIPGTHSDEVMNLFRAYSDGYVDLLLAHRLKKEKLQYVMFTIRKGKSAYKFKVEALDDRGFSHEYS</sequence>
<organism evidence="1 2">
    <name type="scientific">Hahella chejuensis (strain KCTC 2396)</name>
    <dbReference type="NCBI Taxonomy" id="349521"/>
    <lineage>
        <taxon>Bacteria</taxon>
        <taxon>Pseudomonadati</taxon>
        <taxon>Pseudomonadota</taxon>
        <taxon>Gammaproteobacteria</taxon>
        <taxon>Oceanospirillales</taxon>
        <taxon>Hahellaceae</taxon>
        <taxon>Hahella</taxon>
    </lineage>
</organism>